<evidence type="ECO:0000256" key="4">
    <source>
        <dbReference type="ARBA" id="ARBA00022737"/>
    </source>
</evidence>
<evidence type="ECO:0000256" key="1">
    <source>
        <dbReference type="ARBA" id="ARBA00008279"/>
    </source>
</evidence>
<evidence type="ECO:0000313" key="13">
    <source>
        <dbReference type="Proteomes" id="UP000186026"/>
    </source>
</evidence>
<comment type="subunit">
    <text evidence="8">Associates with the 50S ribosomal subunit.</text>
</comment>
<dbReference type="InterPro" id="IPR015946">
    <property type="entry name" value="KH_dom-like_a/b"/>
</dbReference>
<feature type="binding site" evidence="8">
    <location>
        <begin position="9"/>
        <end position="16"/>
    </location>
    <ligand>
        <name>GTP</name>
        <dbReference type="ChEBI" id="CHEBI:37565"/>
        <label>1</label>
    </ligand>
</feature>
<dbReference type="PRINTS" id="PR00326">
    <property type="entry name" value="GTP1OBG"/>
</dbReference>
<gene>
    <name evidence="8" type="primary">der</name>
    <name evidence="12" type="ORF">SAMN05421761_101101</name>
</gene>
<dbReference type="Pfam" id="PF14714">
    <property type="entry name" value="KH_dom-like"/>
    <property type="match status" value="1"/>
</dbReference>
<feature type="binding site" evidence="8">
    <location>
        <begin position="231"/>
        <end position="235"/>
    </location>
    <ligand>
        <name>GTP</name>
        <dbReference type="ChEBI" id="CHEBI:37565"/>
        <label>2</label>
    </ligand>
</feature>
<evidence type="ECO:0000259" key="11">
    <source>
        <dbReference type="PROSITE" id="PS51712"/>
    </source>
</evidence>
<keyword evidence="5 8" id="KW-0547">Nucleotide-binding</keyword>
<dbReference type="STRING" id="529505.SAMN05421761_101101"/>
<dbReference type="CDD" id="cd01894">
    <property type="entry name" value="EngA1"/>
    <property type="match status" value="1"/>
</dbReference>
<feature type="domain" description="EngA-type G" evidence="11">
    <location>
        <begin position="3"/>
        <end position="169"/>
    </location>
</feature>
<keyword evidence="4 10" id="KW-0677">Repeat</keyword>
<evidence type="ECO:0000313" key="12">
    <source>
        <dbReference type="EMBL" id="SIS49857.1"/>
    </source>
</evidence>
<evidence type="ECO:0000256" key="7">
    <source>
        <dbReference type="ARBA" id="ARBA00032345"/>
    </source>
</evidence>
<dbReference type="AlphaFoldDB" id="A0A1N7JKM3"/>
<feature type="domain" description="EngA-type G" evidence="11">
    <location>
        <begin position="178"/>
        <end position="353"/>
    </location>
</feature>
<dbReference type="Gene3D" id="3.40.50.300">
    <property type="entry name" value="P-loop containing nucleotide triphosphate hydrolases"/>
    <property type="match status" value="2"/>
</dbReference>
<evidence type="ECO:0000256" key="10">
    <source>
        <dbReference type="RuleBase" id="RU004481"/>
    </source>
</evidence>
<dbReference type="FunFam" id="3.30.300.20:FF:000004">
    <property type="entry name" value="GTPase Der"/>
    <property type="match status" value="1"/>
</dbReference>
<feature type="binding site" evidence="8">
    <location>
        <begin position="56"/>
        <end position="60"/>
    </location>
    <ligand>
        <name>GTP</name>
        <dbReference type="ChEBI" id="CHEBI:37565"/>
        <label>1</label>
    </ligand>
</feature>
<evidence type="ECO:0000256" key="5">
    <source>
        <dbReference type="ARBA" id="ARBA00022741"/>
    </source>
</evidence>
<dbReference type="SUPFAM" id="SSF52540">
    <property type="entry name" value="P-loop containing nucleoside triphosphate hydrolases"/>
    <property type="match status" value="2"/>
</dbReference>
<dbReference type="NCBIfam" id="TIGR03594">
    <property type="entry name" value="GTPase_EngA"/>
    <property type="match status" value="1"/>
</dbReference>
<dbReference type="InterPro" id="IPR027417">
    <property type="entry name" value="P-loop_NTPase"/>
</dbReference>
<dbReference type="FunFam" id="3.40.50.300:FF:000040">
    <property type="entry name" value="GTPase Der"/>
    <property type="match status" value="1"/>
</dbReference>
<dbReference type="GO" id="GO:0042254">
    <property type="term" value="P:ribosome biogenesis"/>
    <property type="evidence" value="ECO:0007669"/>
    <property type="project" value="UniProtKB-KW"/>
</dbReference>
<dbReference type="InterPro" id="IPR005225">
    <property type="entry name" value="Small_GTP-bd"/>
</dbReference>
<dbReference type="EMBL" id="FTOP01000001">
    <property type="protein sequence ID" value="SIS49857.1"/>
    <property type="molecule type" value="Genomic_DNA"/>
</dbReference>
<comment type="similarity">
    <text evidence="1 8 9 10">Belongs to the TRAFAC class TrmE-Era-EngA-EngB-Septin-like GTPase superfamily. EngA (Der) GTPase family.</text>
</comment>
<evidence type="ECO:0000256" key="6">
    <source>
        <dbReference type="ARBA" id="ARBA00023134"/>
    </source>
</evidence>
<dbReference type="Gene3D" id="3.30.300.20">
    <property type="match status" value="1"/>
</dbReference>
<feature type="binding site" evidence="8">
    <location>
        <begin position="296"/>
        <end position="299"/>
    </location>
    <ligand>
        <name>GTP</name>
        <dbReference type="ChEBI" id="CHEBI:37565"/>
        <label>2</label>
    </ligand>
</feature>
<dbReference type="InterPro" id="IPR031166">
    <property type="entry name" value="G_ENGA"/>
</dbReference>
<comment type="function">
    <text evidence="8 10">GTPase that plays an essential role in the late steps of ribosome biogenesis.</text>
</comment>
<reference evidence="13" key="1">
    <citation type="submission" date="2017-01" db="EMBL/GenBank/DDBJ databases">
        <authorList>
            <person name="Varghese N."/>
            <person name="Submissions S."/>
        </authorList>
    </citation>
    <scope>NUCLEOTIDE SEQUENCE [LARGE SCALE GENOMIC DNA]</scope>
    <source>
        <strain evidence="13">DSM 46698</strain>
    </source>
</reference>
<dbReference type="GO" id="GO:0043022">
    <property type="term" value="F:ribosome binding"/>
    <property type="evidence" value="ECO:0007669"/>
    <property type="project" value="TreeGrafter"/>
</dbReference>
<sequence>MSNIVAIVGRPNVGKSTFFNRLVEERKAIEDNMSGVTRDRHYGHAQWGGKFFSVIDTGGYVTGSDDVFEAEIRKQVTLALEEASVVLFVVDCHDGLTDLDKEFANVLRTSKKPIYIVANKADNQSQVLMSTEFYALGLGENEVFPIAAISGSGTGELLDAVVSNFPDEGIEDPDAGIPKISILGRPNVGKSSFLNALLGKERSIVTDEAGTTRDAIHTRYKLYGQDFIITDTAGIRKKAKVKEDIEFYSVMRSLRTLEESDVIIVMVDASRGFEAQDMNLISLGIKNNKGIMIMVNKWDLIEKDHKTMEKFKKDIMEKLGENRWIPMIFTSVMNKQRIFQAIELAVKVYENKNRKVATSKINDVMLAEIEKYPPPAWKGKYIKIKYVTQLPTKNPVFAFFCNLPQYIKNPYTRYLENRLRENFEFEGVPIKIVYKKK</sequence>
<evidence type="ECO:0000256" key="9">
    <source>
        <dbReference type="PROSITE-ProRule" id="PRU01049"/>
    </source>
</evidence>
<organism evidence="12 13">
    <name type="scientific">Belliella pelovolcani</name>
    <dbReference type="NCBI Taxonomy" id="529505"/>
    <lineage>
        <taxon>Bacteria</taxon>
        <taxon>Pseudomonadati</taxon>
        <taxon>Bacteroidota</taxon>
        <taxon>Cytophagia</taxon>
        <taxon>Cytophagales</taxon>
        <taxon>Cyclobacteriaceae</taxon>
        <taxon>Belliella</taxon>
    </lineage>
</organism>
<evidence type="ECO:0000256" key="3">
    <source>
        <dbReference type="ARBA" id="ARBA00022517"/>
    </source>
</evidence>
<dbReference type="FunFam" id="3.40.50.300:FF:000057">
    <property type="entry name" value="GTPase Der"/>
    <property type="match status" value="1"/>
</dbReference>
<evidence type="ECO:0000256" key="8">
    <source>
        <dbReference type="HAMAP-Rule" id="MF_00195"/>
    </source>
</evidence>
<dbReference type="Proteomes" id="UP000186026">
    <property type="component" value="Unassembled WGS sequence"/>
</dbReference>
<proteinExistence type="inferred from homology"/>
<dbReference type="PIRSF" id="PIRSF006485">
    <property type="entry name" value="GTP-binding_EngA"/>
    <property type="match status" value="1"/>
</dbReference>
<dbReference type="NCBIfam" id="TIGR00231">
    <property type="entry name" value="small_GTP"/>
    <property type="match status" value="2"/>
</dbReference>
<dbReference type="InterPro" id="IPR006073">
    <property type="entry name" value="GTP-bd"/>
</dbReference>
<dbReference type="CDD" id="cd01895">
    <property type="entry name" value="EngA2"/>
    <property type="match status" value="1"/>
</dbReference>
<dbReference type="InterPro" id="IPR032859">
    <property type="entry name" value="KH_dom-like"/>
</dbReference>
<feature type="binding site" evidence="8">
    <location>
        <begin position="119"/>
        <end position="122"/>
    </location>
    <ligand>
        <name>GTP</name>
        <dbReference type="ChEBI" id="CHEBI:37565"/>
        <label>1</label>
    </ligand>
</feature>
<dbReference type="OrthoDB" id="9805918at2"/>
<evidence type="ECO:0000256" key="2">
    <source>
        <dbReference type="ARBA" id="ARBA00020953"/>
    </source>
</evidence>
<dbReference type="PROSITE" id="PS51712">
    <property type="entry name" value="G_ENGA"/>
    <property type="match status" value="2"/>
</dbReference>
<protein>
    <recommendedName>
        <fullName evidence="2 8">GTPase Der</fullName>
    </recommendedName>
    <alternativeName>
        <fullName evidence="7 8">GTP-binding protein EngA</fullName>
    </alternativeName>
</protein>
<keyword evidence="3 8" id="KW-0690">Ribosome biogenesis</keyword>
<dbReference type="PANTHER" id="PTHR43834:SF6">
    <property type="entry name" value="GTPASE DER"/>
    <property type="match status" value="1"/>
</dbReference>
<dbReference type="InterPro" id="IPR016484">
    <property type="entry name" value="GTPase_Der"/>
</dbReference>
<keyword evidence="6 8" id="KW-0342">GTP-binding</keyword>
<dbReference type="PANTHER" id="PTHR43834">
    <property type="entry name" value="GTPASE DER"/>
    <property type="match status" value="1"/>
</dbReference>
<dbReference type="GO" id="GO:0005525">
    <property type="term" value="F:GTP binding"/>
    <property type="evidence" value="ECO:0007669"/>
    <property type="project" value="UniProtKB-UniRule"/>
</dbReference>
<name>A0A1N7JKM3_9BACT</name>
<dbReference type="HAMAP" id="MF_00195">
    <property type="entry name" value="GTPase_Der"/>
    <property type="match status" value="1"/>
</dbReference>
<accession>A0A1N7JKM3</accession>
<dbReference type="Pfam" id="PF01926">
    <property type="entry name" value="MMR_HSR1"/>
    <property type="match status" value="2"/>
</dbReference>
<feature type="binding site" evidence="8">
    <location>
        <begin position="184"/>
        <end position="191"/>
    </location>
    <ligand>
        <name>GTP</name>
        <dbReference type="ChEBI" id="CHEBI:37565"/>
        <label>2</label>
    </ligand>
</feature>
<keyword evidence="13" id="KW-1185">Reference proteome</keyword>
<dbReference type="RefSeq" id="WP_076497504.1">
    <property type="nucleotide sequence ID" value="NZ_FTOP01000001.1"/>
</dbReference>